<dbReference type="InterPro" id="IPR037185">
    <property type="entry name" value="EmrE-like"/>
</dbReference>
<feature type="transmembrane region" description="Helical" evidence="8">
    <location>
        <begin position="43"/>
        <end position="64"/>
    </location>
</feature>
<dbReference type="PANTHER" id="PTHR30561">
    <property type="entry name" value="SMR FAMILY PROTON-DEPENDENT DRUG EFFLUX TRANSPORTER SUGE"/>
    <property type="match status" value="1"/>
</dbReference>
<accession>A0A640TTN0</accession>
<evidence type="ECO:0000313" key="9">
    <source>
        <dbReference type="EMBL" id="GFE26142.1"/>
    </source>
</evidence>
<feature type="transmembrane region" description="Helical" evidence="8">
    <location>
        <begin position="125"/>
        <end position="143"/>
    </location>
</feature>
<dbReference type="PANTHER" id="PTHR30561:SF1">
    <property type="entry name" value="MULTIDRUG TRANSPORTER EMRE"/>
    <property type="match status" value="1"/>
</dbReference>
<keyword evidence="3" id="KW-1003">Cell membrane</keyword>
<evidence type="ECO:0000256" key="3">
    <source>
        <dbReference type="ARBA" id="ARBA00022475"/>
    </source>
</evidence>
<gene>
    <name evidence="9" type="ORF">Sliba_65950</name>
</gene>
<evidence type="ECO:0008006" key="11">
    <source>
        <dbReference type="Google" id="ProtNLM"/>
    </source>
</evidence>
<evidence type="ECO:0000256" key="7">
    <source>
        <dbReference type="RuleBase" id="RU003942"/>
    </source>
</evidence>
<sequence>MPPQNAAGTAVSLSRGASGRSASVAGSHCVRPYASLCTLVRMAYLMLAGAILSEVLATTAMKYTDGFSRLWPSVGTALGYLLAFALLAQTLKSMSVGTAYAIWSGAGTAVIAAIGMVFLGESATALKILGVLLVIAGVVVLNLDGAH</sequence>
<evidence type="ECO:0000256" key="5">
    <source>
        <dbReference type="ARBA" id="ARBA00022989"/>
    </source>
</evidence>
<feature type="transmembrane region" description="Helical" evidence="8">
    <location>
        <begin position="100"/>
        <end position="119"/>
    </location>
</feature>
<evidence type="ECO:0000256" key="2">
    <source>
        <dbReference type="ARBA" id="ARBA00022448"/>
    </source>
</evidence>
<feature type="transmembrane region" description="Helical" evidence="8">
    <location>
        <begin position="70"/>
        <end position="88"/>
    </location>
</feature>
<dbReference type="SUPFAM" id="SSF103481">
    <property type="entry name" value="Multidrug resistance efflux transporter EmrE"/>
    <property type="match status" value="1"/>
</dbReference>
<dbReference type="InterPro" id="IPR045324">
    <property type="entry name" value="Small_multidrug_res"/>
</dbReference>
<dbReference type="EMBL" id="BLIP01000002">
    <property type="protein sequence ID" value="GFE26142.1"/>
    <property type="molecule type" value="Genomic_DNA"/>
</dbReference>
<evidence type="ECO:0000256" key="6">
    <source>
        <dbReference type="ARBA" id="ARBA00023136"/>
    </source>
</evidence>
<dbReference type="FunFam" id="1.10.3730.20:FF:000001">
    <property type="entry name" value="Quaternary ammonium compound resistance transporter SugE"/>
    <property type="match status" value="1"/>
</dbReference>
<comment type="caution">
    <text evidence="9">The sequence shown here is derived from an EMBL/GenBank/DDBJ whole genome shotgun (WGS) entry which is preliminary data.</text>
</comment>
<dbReference type="Proteomes" id="UP000429552">
    <property type="component" value="Unassembled WGS sequence"/>
</dbReference>
<evidence type="ECO:0000256" key="8">
    <source>
        <dbReference type="SAM" id="Phobius"/>
    </source>
</evidence>
<keyword evidence="6 8" id="KW-0472">Membrane</keyword>
<organism evidence="9 10">
    <name type="scientific">Streptomyces nigrescens</name>
    <dbReference type="NCBI Taxonomy" id="1920"/>
    <lineage>
        <taxon>Bacteria</taxon>
        <taxon>Bacillati</taxon>
        <taxon>Actinomycetota</taxon>
        <taxon>Actinomycetes</taxon>
        <taxon>Kitasatosporales</taxon>
        <taxon>Streptomycetaceae</taxon>
        <taxon>Streptomyces</taxon>
    </lineage>
</organism>
<keyword evidence="5 8" id="KW-1133">Transmembrane helix</keyword>
<reference evidence="9 10" key="1">
    <citation type="submission" date="2019-12" db="EMBL/GenBank/DDBJ databases">
        <title>Whole genome shotgun sequence of Streptomyces libani subsp. libani NBRC 13452.</title>
        <authorList>
            <person name="Ichikawa N."/>
            <person name="Kimura A."/>
            <person name="Kitahashi Y."/>
            <person name="Komaki H."/>
            <person name="Tamura T."/>
        </authorList>
    </citation>
    <scope>NUCLEOTIDE SEQUENCE [LARGE SCALE GENOMIC DNA]</scope>
    <source>
        <strain evidence="9 10">NBRC 13452</strain>
    </source>
</reference>
<comment type="similarity">
    <text evidence="7">Belongs to the drug/metabolite transporter (DMT) superfamily. Small multidrug resistance (SMR) (TC 2.A.7.1) family.</text>
</comment>
<evidence type="ECO:0000256" key="1">
    <source>
        <dbReference type="ARBA" id="ARBA00004651"/>
    </source>
</evidence>
<dbReference type="AlphaFoldDB" id="A0A640TTN0"/>
<evidence type="ECO:0000256" key="4">
    <source>
        <dbReference type="ARBA" id="ARBA00022692"/>
    </source>
</evidence>
<dbReference type="GO" id="GO:0022857">
    <property type="term" value="F:transmembrane transporter activity"/>
    <property type="evidence" value="ECO:0007669"/>
    <property type="project" value="InterPro"/>
</dbReference>
<dbReference type="InterPro" id="IPR000390">
    <property type="entry name" value="Small_drug/metabolite_transptr"/>
</dbReference>
<proteinExistence type="inferred from homology"/>
<keyword evidence="2" id="KW-0813">Transport</keyword>
<dbReference type="GO" id="GO:0005886">
    <property type="term" value="C:plasma membrane"/>
    <property type="evidence" value="ECO:0007669"/>
    <property type="project" value="UniProtKB-SubCell"/>
</dbReference>
<dbReference type="Pfam" id="PF00893">
    <property type="entry name" value="Multi_Drug_Res"/>
    <property type="match status" value="1"/>
</dbReference>
<protein>
    <recommendedName>
        <fullName evidence="11">QacE family quaternary ammonium compound efflux SMR transporter</fullName>
    </recommendedName>
</protein>
<comment type="subcellular location">
    <subcellularLocation>
        <location evidence="1 7">Cell membrane</location>
        <topology evidence="1 7">Multi-pass membrane protein</topology>
    </subcellularLocation>
</comment>
<evidence type="ECO:0000313" key="10">
    <source>
        <dbReference type="Proteomes" id="UP000429552"/>
    </source>
</evidence>
<dbReference type="Gene3D" id="1.10.3730.20">
    <property type="match status" value="1"/>
</dbReference>
<name>A0A640TTN0_STRNI</name>
<keyword evidence="4 7" id="KW-0812">Transmembrane</keyword>